<dbReference type="OrthoDB" id="432379at2759"/>
<feature type="compositionally biased region" description="Polar residues" evidence="6">
    <location>
        <begin position="241"/>
        <end position="254"/>
    </location>
</feature>
<evidence type="ECO:0008006" key="10">
    <source>
        <dbReference type="Google" id="ProtNLM"/>
    </source>
</evidence>
<dbReference type="Gene3D" id="1.20.1250.20">
    <property type="entry name" value="MFS general substrate transporter like domains"/>
    <property type="match status" value="2"/>
</dbReference>
<accession>A0A0G4FBJ0</accession>
<feature type="transmembrane region" description="Helical" evidence="7">
    <location>
        <begin position="150"/>
        <end position="171"/>
    </location>
</feature>
<gene>
    <name evidence="8" type="ORF">Vbra_8967</name>
</gene>
<organism evidence="8 9">
    <name type="scientific">Vitrella brassicaformis (strain CCMP3155)</name>
    <dbReference type="NCBI Taxonomy" id="1169540"/>
    <lineage>
        <taxon>Eukaryota</taxon>
        <taxon>Sar</taxon>
        <taxon>Alveolata</taxon>
        <taxon>Colpodellida</taxon>
        <taxon>Vitrellaceae</taxon>
        <taxon>Vitrella</taxon>
    </lineage>
</organism>
<keyword evidence="9" id="KW-1185">Reference proteome</keyword>
<dbReference type="PANTHER" id="PTHR23506">
    <property type="entry name" value="GH10249P"/>
    <property type="match status" value="1"/>
</dbReference>
<keyword evidence="4 7" id="KW-1133">Transmembrane helix</keyword>
<dbReference type="PhylomeDB" id="A0A0G4FBJ0"/>
<feature type="compositionally biased region" description="Basic and acidic residues" evidence="6">
    <location>
        <begin position="225"/>
        <end position="239"/>
    </location>
</feature>
<feature type="compositionally biased region" description="Low complexity" evidence="6">
    <location>
        <begin position="317"/>
        <end position="335"/>
    </location>
</feature>
<evidence type="ECO:0000256" key="7">
    <source>
        <dbReference type="SAM" id="Phobius"/>
    </source>
</evidence>
<dbReference type="Pfam" id="PF07690">
    <property type="entry name" value="MFS_1"/>
    <property type="match status" value="1"/>
</dbReference>
<dbReference type="InterPro" id="IPR011701">
    <property type="entry name" value="MFS"/>
</dbReference>
<sequence length="869" mass="92878">MERQAARRQHILLYALLFTVFWVCVQKTIPAAFYAPYLATKVKASSLGIVSGRICIRFGPTMCLCVSLAVTIVGNVLLALSTKYWQNFALRGILGTSSIVFTTAVYSLCPFLFPTRLTIVIGLVETAVGIGSVTGKCIGGFLYSAGGFPLPFLCQAIILFLCLALCMRYLLAAGIQSKINASIAADDAAAPQRQRMWSVDGRERGMSDLLDGGERGAMETPGFKGIEDERKRERERDIAHGQSSSGWIHRSTTLPPEPEGDQSIKTNPSDLSTTTPLSLPALQDNEGYIADLRPQTLGHPDDPSFSPTDKSSLPAESPQAINQANQQQPSSPVPSHDGGAHLRPRKHHRRGRILSGASSVCTATPGTGRRADRQSGKRGGKRGRHGEGAYGSNVTYWDILSWRVVITLVAIFLNNTSYTFYDPVFQPRENFYLGPLPNWLFGLLLGLQSGTYTVGALLTGRQAQRSPMYALYTTAGFVLLMVGYVLLGPFPFLESAGIVTDHSVSGWIALLLALALIPVGNALAFIPTIPLLHQDVDHQGPVAKELATSLCVCFMSLGETCGPVVGGALTDILPFEWACVVMGGLYTAFLALYIVLKQPFGKLPTFRMIVSAPSGRQGELAEPLLEEGGLRAGASGVPLSPALSSRSVRTLTDLLGHKDPLRLFPYARERLGSEVGTVGRETIFSGVTALSRASFVTALSHPASAIAAELPSTGLLPFSNPDLLHAITSVNAAAASQLLMADIALEDPSESGDLADEPHDRFAGFTLDDEADGVENTLPSAEGVDAPAAPPVFEREVTPQPLPRGPSIGGVVLDPIDERRPLADEMLQSLPPLMIDEGGAGSPQRAAGREADDRCGVGDESDRERERGA</sequence>
<dbReference type="GO" id="GO:0016020">
    <property type="term" value="C:membrane"/>
    <property type="evidence" value="ECO:0007669"/>
    <property type="project" value="UniProtKB-SubCell"/>
</dbReference>
<dbReference type="AlphaFoldDB" id="A0A0G4FBJ0"/>
<feature type="compositionally biased region" description="Basic residues" evidence="6">
    <location>
        <begin position="342"/>
        <end position="352"/>
    </location>
</feature>
<feature type="transmembrane region" description="Helical" evidence="7">
    <location>
        <begin position="439"/>
        <end position="458"/>
    </location>
</feature>
<proteinExistence type="predicted"/>
<feature type="region of interest" description="Disordered" evidence="6">
    <location>
        <begin position="832"/>
        <end position="869"/>
    </location>
</feature>
<feature type="transmembrane region" description="Helical" evidence="7">
    <location>
        <begin position="12"/>
        <end position="38"/>
    </location>
</feature>
<dbReference type="InterPro" id="IPR050930">
    <property type="entry name" value="MFS_Vesicular_Transporter"/>
</dbReference>
<dbReference type="VEuPathDB" id="CryptoDB:Vbra_8967"/>
<name>A0A0G4FBJ0_VITBC</name>
<protein>
    <recommendedName>
        <fullName evidence="10">Major facilitator superfamily (MFS) profile domain-containing protein</fullName>
    </recommendedName>
</protein>
<feature type="compositionally biased region" description="Polar residues" evidence="6">
    <location>
        <begin position="356"/>
        <end position="365"/>
    </location>
</feature>
<evidence type="ECO:0000256" key="3">
    <source>
        <dbReference type="ARBA" id="ARBA00022692"/>
    </source>
</evidence>
<keyword evidence="2" id="KW-0813">Transport</keyword>
<feature type="transmembrane region" description="Helical" evidence="7">
    <location>
        <begin position="92"/>
        <end position="113"/>
    </location>
</feature>
<evidence type="ECO:0000313" key="9">
    <source>
        <dbReference type="Proteomes" id="UP000041254"/>
    </source>
</evidence>
<feature type="region of interest" description="Disordered" evidence="6">
    <location>
        <begin position="292"/>
        <end position="387"/>
    </location>
</feature>
<evidence type="ECO:0000256" key="2">
    <source>
        <dbReference type="ARBA" id="ARBA00022448"/>
    </source>
</evidence>
<evidence type="ECO:0000256" key="1">
    <source>
        <dbReference type="ARBA" id="ARBA00004141"/>
    </source>
</evidence>
<dbReference type="STRING" id="1169540.A0A0G4FBJ0"/>
<comment type="subcellular location">
    <subcellularLocation>
        <location evidence="1">Membrane</location>
        <topology evidence="1">Multi-pass membrane protein</topology>
    </subcellularLocation>
</comment>
<dbReference type="GO" id="GO:0022857">
    <property type="term" value="F:transmembrane transporter activity"/>
    <property type="evidence" value="ECO:0007669"/>
    <property type="project" value="InterPro"/>
</dbReference>
<dbReference type="Proteomes" id="UP000041254">
    <property type="component" value="Unassembled WGS sequence"/>
</dbReference>
<dbReference type="SUPFAM" id="SSF103473">
    <property type="entry name" value="MFS general substrate transporter"/>
    <property type="match status" value="1"/>
</dbReference>
<feature type="region of interest" description="Disordered" evidence="6">
    <location>
        <begin position="207"/>
        <end position="279"/>
    </location>
</feature>
<keyword evidence="5 7" id="KW-0472">Membrane</keyword>
<evidence type="ECO:0000256" key="5">
    <source>
        <dbReference type="ARBA" id="ARBA00023136"/>
    </source>
</evidence>
<dbReference type="InterPro" id="IPR036259">
    <property type="entry name" value="MFS_trans_sf"/>
</dbReference>
<keyword evidence="3 7" id="KW-0812">Transmembrane</keyword>
<feature type="transmembrane region" description="Helical" evidence="7">
    <location>
        <begin position="58"/>
        <end position="80"/>
    </location>
</feature>
<feature type="transmembrane region" description="Helical" evidence="7">
    <location>
        <begin position="400"/>
        <end position="419"/>
    </location>
</feature>
<reference evidence="8 9" key="1">
    <citation type="submission" date="2014-11" db="EMBL/GenBank/DDBJ databases">
        <authorList>
            <person name="Zhu J."/>
            <person name="Qi W."/>
            <person name="Song R."/>
        </authorList>
    </citation>
    <scope>NUCLEOTIDE SEQUENCE [LARGE SCALE GENOMIC DNA]</scope>
</reference>
<feature type="transmembrane region" description="Helical" evidence="7">
    <location>
        <begin position="470"/>
        <end position="492"/>
    </location>
</feature>
<feature type="transmembrane region" description="Helical" evidence="7">
    <location>
        <begin position="504"/>
        <end position="526"/>
    </location>
</feature>
<evidence type="ECO:0000313" key="8">
    <source>
        <dbReference type="EMBL" id="CEM09998.1"/>
    </source>
</evidence>
<feature type="compositionally biased region" description="Low complexity" evidence="6">
    <location>
        <begin position="268"/>
        <end position="279"/>
    </location>
</feature>
<dbReference type="PANTHER" id="PTHR23506:SF26">
    <property type="entry name" value="MFS-TYPE TRANSPORTER SLC18B1"/>
    <property type="match status" value="1"/>
</dbReference>
<feature type="compositionally biased region" description="Basic and acidic residues" evidence="6">
    <location>
        <begin position="207"/>
        <end position="217"/>
    </location>
</feature>
<feature type="transmembrane region" description="Helical" evidence="7">
    <location>
        <begin position="575"/>
        <end position="596"/>
    </location>
</feature>
<dbReference type="EMBL" id="CDMY01000399">
    <property type="protein sequence ID" value="CEM09998.1"/>
    <property type="molecule type" value="Genomic_DNA"/>
</dbReference>
<evidence type="ECO:0000256" key="6">
    <source>
        <dbReference type="SAM" id="MobiDB-lite"/>
    </source>
</evidence>
<feature type="compositionally biased region" description="Basic and acidic residues" evidence="6">
    <location>
        <begin position="847"/>
        <end position="869"/>
    </location>
</feature>
<dbReference type="InParanoid" id="A0A0G4FBJ0"/>
<evidence type="ECO:0000256" key="4">
    <source>
        <dbReference type="ARBA" id="ARBA00022989"/>
    </source>
</evidence>